<accession>A0A653AF29</accession>
<protein>
    <submittedName>
        <fullName evidence="1">Type VI secretion protein, VC_A0114 family</fullName>
    </submittedName>
</protein>
<dbReference type="PANTHER" id="PTHR35566">
    <property type="entry name" value="BLR3599 PROTEIN"/>
    <property type="match status" value="1"/>
</dbReference>
<organism evidence="1">
    <name type="scientific">Uncultured Desulfatiglans sp</name>
    <dbReference type="NCBI Taxonomy" id="1748965"/>
    <lineage>
        <taxon>Bacteria</taxon>
        <taxon>Pseudomonadati</taxon>
        <taxon>Thermodesulfobacteriota</taxon>
        <taxon>Desulfobacteria</taxon>
        <taxon>Desulfatiglandales</taxon>
        <taxon>Desulfatiglandaceae</taxon>
        <taxon>Desulfatiglans</taxon>
        <taxon>environmental samples</taxon>
    </lineage>
</organism>
<dbReference type="Pfam" id="PF05936">
    <property type="entry name" value="T6SS_VasE"/>
    <property type="match status" value="1"/>
</dbReference>
<dbReference type="PANTHER" id="PTHR35566:SF1">
    <property type="entry name" value="TYPE VI SECRETION SYSTEM BASEPLATE COMPONENT TSSK1"/>
    <property type="match status" value="1"/>
</dbReference>
<reference evidence="1" key="1">
    <citation type="submission" date="2018-07" db="EMBL/GenBank/DDBJ databases">
        <authorList>
            <consortium name="Genoscope - CEA"/>
            <person name="William W."/>
        </authorList>
    </citation>
    <scope>NUCLEOTIDE SEQUENCE</scope>
    <source>
        <strain evidence="1">IK1</strain>
    </source>
</reference>
<dbReference type="EMBL" id="UPXX01000031">
    <property type="protein sequence ID" value="VBB46646.1"/>
    <property type="molecule type" value="Genomic_DNA"/>
</dbReference>
<evidence type="ECO:0000313" key="1">
    <source>
        <dbReference type="EMBL" id="VBB46646.1"/>
    </source>
</evidence>
<dbReference type="InterPro" id="IPR010263">
    <property type="entry name" value="T6SS_TssK"/>
</dbReference>
<name>A0A653AF29_UNCDX</name>
<dbReference type="AlphaFoldDB" id="A0A653AF29"/>
<proteinExistence type="predicted"/>
<gene>
    <name evidence="1" type="ORF">TRIP_B40440</name>
</gene>
<dbReference type="NCBIfam" id="TIGR03353">
    <property type="entry name" value="VI_chp_4"/>
    <property type="match status" value="1"/>
</dbReference>
<sequence length="461" mass="52324">MDRPLFWHQGLFLQPQHFQLADRHAGTLLQPFHRFLQPDFWGVGDIEIAEAALGNLTFELTRGEFIFPDRTHAVFPGNALIEGRSFEEAWVNGGKPLTVYVGLRQWNESGENVTVLPRIERLSEITTRFTAPVDPDEIQDLHQQGPSGQVKRLHYVLRIFWEPEISRLGGYALVPVARLERRAEKVVLDEAFFPPCLAVTACAPLLATVREIRDQLAARGRQLEAYKRDRGIHSAEFGARDMVYLLALRSLNRYVPLLFHLTEAEPVHPWQVYALLRQLVGELSSFSGEINALGEGPGGTRLLPPYDHRNLGPCFSAARSLITRLLDEITAGPEYVLQVLFDGTYFAAELPPAIFEGRMRYYLVFETEADPQTVLRSLETAAKIGSRETLPILIARALPGVRLAHLPAPPQELPRRARALYFQIDHHSDQWLPVQKNRNLALYWDQAPEDLKIELMVTGRR</sequence>